<evidence type="ECO:0000313" key="1">
    <source>
        <dbReference type="EMBL" id="KAL2489543.1"/>
    </source>
</evidence>
<dbReference type="InterPro" id="IPR008709">
    <property type="entry name" value="Neurochondrin"/>
</dbReference>
<gene>
    <name evidence="1" type="ORF">Fot_42835</name>
</gene>
<evidence type="ECO:0000313" key="2">
    <source>
        <dbReference type="Proteomes" id="UP001604277"/>
    </source>
</evidence>
<sequence length="569" mass="62206">MAGMGKGNGEGDNANREAYLQLAVTVLAAFARVPAIAASEEMVSKVPLFLEVMSNGSCSSFIEECYEFLFLVSSAHEGGVVALYESGGMNVVASQMPTLPDGSHTMELAMKLVQLMISKLQGEKLYAEHPSELSKMVAAIAKQFAVLHNALKFEALHLLSAILCSNHSGFLTVALQSMVGDDWSTHMRIGIVAVLQNRVAPAEKLQALVLAEHVISIVGEEWLIGPMNLPNAQDSFPADRCVLLVLESSRVEIAVLLNELAYLKYEASKNSTFLVKQRSLGVAFCLVEKIIKLISKFEESEELNSNSIISESTFMKIISGLNETIGVVLDYLQDAKEHRQKKGDDLLASIRIVGSYLAEAPVACKEKVKELLGYMLSVEGEEEHSPFYSICFLLPMLCQMTMRTEACKDLASSGALRAVVGCLIRLIESNSNGAEDGGAIFLACDTILNFLLKREQIHVSLDDPSFVKLLQALSHLTEKKSDPSSIMMASSICALILDSTSEEALLRHPDFDIDSLISLSQLMKKSLDICSRGMMSDDASTEADLCQIVTSEYSSWADRFPHIKEVIER</sequence>
<keyword evidence="2" id="KW-1185">Reference proteome</keyword>
<dbReference type="Proteomes" id="UP001604277">
    <property type="component" value="Unassembled WGS sequence"/>
</dbReference>
<dbReference type="EMBL" id="JBFOLJ010000012">
    <property type="protein sequence ID" value="KAL2489543.1"/>
    <property type="molecule type" value="Genomic_DNA"/>
</dbReference>
<dbReference type="Pfam" id="PF05536">
    <property type="entry name" value="Neurochondrin"/>
    <property type="match status" value="1"/>
</dbReference>
<proteinExistence type="predicted"/>
<dbReference type="PANTHER" id="PTHR13109">
    <property type="entry name" value="NEUROCHONDRIN"/>
    <property type="match status" value="1"/>
</dbReference>
<dbReference type="AlphaFoldDB" id="A0ABD1RMB2"/>
<name>A0ABD1RMB2_9LAMI</name>
<accession>A0ABD1RMB2</accession>
<reference evidence="2" key="1">
    <citation type="submission" date="2024-07" db="EMBL/GenBank/DDBJ databases">
        <title>Two chromosome-level genome assemblies of Korean endemic species Abeliophyllum distichum and Forsythia ovata (Oleaceae).</title>
        <authorList>
            <person name="Jang H."/>
        </authorList>
    </citation>
    <scope>NUCLEOTIDE SEQUENCE [LARGE SCALE GENOMIC DNA]</scope>
</reference>
<dbReference type="PANTHER" id="PTHR13109:SF7">
    <property type="entry name" value="NEUROCHONDRIN"/>
    <property type="match status" value="1"/>
</dbReference>
<protein>
    <submittedName>
        <fullName evidence="1">Neurochondrin family protein</fullName>
    </submittedName>
</protein>
<comment type="caution">
    <text evidence="1">The sequence shown here is derived from an EMBL/GenBank/DDBJ whole genome shotgun (WGS) entry which is preliminary data.</text>
</comment>
<organism evidence="1 2">
    <name type="scientific">Forsythia ovata</name>
    <dbReference type="NCBI Taxonomy" id="205694"/>
    <lineage>
        <taxon>Eukaryota</taxon>
        <taxon>Viridiplantae</taxon>
        <taxon>Streptophyta</taxon>
        <taxon>Embryophyta</taxon>
        <taxon>Tracheophyta</taxon>
        <taxon>Spermatophyta</taxon>
        <taxon>Magnoliopsida</taxon>
        <taxon>eudicotyledons</taxon>
        <taxon>Gunneridae</taxon>
        <taxon>Pentapetalae</taxon>
        <taxon>asterids</taxon>
        <taxon>lamiids</taxon>
        <taxon>Lamiales</taxon>
        <taxon>Oleaceae</taxon>
        <taxon>Forsythieae</taxon>
        <taxon>Forsythia</taxon>
    </lineage>
</organism>